<protein>
    <submittedName>
        <fullName evidence="1">Uncharacterized protein</fullName>
    </submittedName>
</protein>
<name>A0A0G0LL67_9BACT</name>
<reference evidence="1 2" key="1">
    <citation type="journal article" date="2015" name="Nature">
        <title>rRNA introns, odd ribosomes, and small enigmatic genomes across a large radiation of phyla.</title>
        <authorList>
            <person name="Brown C.T."/>
            <person name="Hug L.A."/>
            <person name="Thomas B.C."/>
            <person name="Sharon I."/>
            <person name="Castelle C.J."/>
            <person name="Singh A."/>
            <person name="Wilkins M.J."/>
            <person name="Williams K.H."/>
            <person name="Banfield J.F."/>
        </authorList>
    </citation>
    <scope>NUCLEOTIDE SEQUENCE [LARGE SCALE GENOMIC DNA]</scope>
</reference>
<evidence type="ECO:0000313" key="1">
    <source>
        <dbReference type="EMBL" id="KKQ92628.1"/>
    </source>
</evidence>
<comment type="caution">
    <text evidence="1">The sequence shown here is derived from an EMBL/GenBank/DDBJ whole genome shotgun (WGS) entry which is preliminary data.</text>
</comment>
<accession>A0A0G0LL67</accession>
<gene>
    <name evidence="1" type="ORF">UT17_C0001G0007</name>
</gene>
<proteinExistence type="predicted"/>
<organism evidence="1 2">
    <name type="scientific">Candidatus Woesebacteria bacterium GW2011_GWB1_39_10</name>
    <dbReference type="NCBI Taxonomy" id="1618572"/>
    <lineage>
        <taxon>Bacteria</taxon>
        <taxon>Candidatus Woeseibacteriota</taxon>
    </lineage>
</organism>
<dbReference type="EMBL" id="LBVU01000001">
    <property type="protein sequence ID" value="KKQ92628.1"/>
    <property type="molecule type" value="Genomic_DNA"/>
</dbReference>
<sequence>MSKERNTSDILRSEGEGFGLQEMEPEHFLHLLLGRVERMFLGSANLEHLEDAVGRVVADMTKEERLRFDSIFQNEKLNLTLDTHLKHFLGDGKWEELETLERNRILEYDQYRSEGAG</sequence>
<evidence type="ECO:0000313" key="2">
    <source>
        <dbReference type="Proteomes" id="UP000034774"/>
    </source>
</evidence>
<dbReference type="Proteomes" id="UP000034774">
    <property type="component" value="Unassembled WGS sequence"/>
</dbReference>
<dbReference type="AlphaFoldDB" id="A0A0G0LL67"/>